<keyword evidence="3" id="KW-1185">Reference proteome</keyword>
<evidence type="ECO:0000259" key="1">
    <source>
        <dbReference type="Pfam" id="PF09836"/>
    </source>
</evidence>
<sequence length="254" mass="29230">MSDLFKLQSQFQNYLLTNQADIHKAIVATENVTVEKRLSIYSDAYHFRLIDSLGSNFPILMNYLGFDAFSSLAGDYIDKFPSPYRSIRWYGDTFAEYLRETSEPYLAELAEFEWKMTLTFDAADDKALEIEEMAAIPPESWPNLRFVPHASLQLMRFNWNVVAIWEALSNEQEPSPPQSGDSRLWALWRRDYINRFYSLNSDEAWALDALVNGATFGELCEGLCEWHDEQEVGMLSASFLKSWIQSGLIAGIEL</sequence>
<dbReference type="InterPro" id="IPR044922">
    <property type="entry name" value="DUF2063_N_sf"/>
</dbReference>
<proteinExistence type="predicted"/>
<dbReference type="Proteomes" id="UP000044071">
    <property type="component" value="Unassembled WGS sequence"/>
</dbReference>
<protein>
    <recommendedName>
        <fullName evidence="1">Putative DNA-binding domain-containing protein</fullName>
    </recommendedName>
</protein>
<dbReference type="RefSeq" id="WP_043874046.1">
    <property type="nucleotide sequence ID" value="NZ_CCVW01000002.1"/>
</dbReference>
<feature type="domain" description="Putative DNA-binding" evidence="1">
    <location>
        <begin position="7"/>
        <end position="98"/>
    </location>
</feature>
<dbReference type="EMBL" id="CCSB01000002">
    <property type="protein sequence ID" value="CDZ77520.1"/>
    <property type="molecule type" value="Genomic_DNA"/>
</dbReference>
<evidence type="ECO:0000313" key="3">
    <source>
        <dbReference type="Proteomes" id="UP000044071"/>
    </source>
</evidence>
<dbReference type="Pfam" id="PF09836">
    <property type="entry name" value="DUF2063"/>
    <property type="match status" value="1"/>
</dbReference>
<dbReference type="Gene3D" id="1.10.150.690">
    <property type="entry name" value="DUF2063"/>
    <property type="match status" value="1"/>
</dbReference>
<dbReference type="AlphaFoldDB" id="A0A078KSW8"/>
<dbReference type="eggNOG" id="COG3219">
    <property type="taxonomic scope" value="Bacteria"/>
</dbReference>
<dbReference type="InterPro" id="IPR018640">
    <property type="entry name" value="DUF2063"/>
</dbReference>
<evidence type="ECO:0000313" key="2">
    <source>
        <dbReference type="EMBL" id="CDZ77520.1"/>
    </source>
</evidence>
<reference evidence="2 3" key="1">
    <citation type="submission" date="2014-06" db="EMBL/GenBank/DDBJ databases">
        <authorList>
            <person name="Urmite Genomes Urmite Genomes"/>
        </authorList>
    </citation>
    <scope>NUCLEOTIDE SEQUENCE [LARGE SCALE GENOMIC DNA]</scope>
</reference>
<dbReference type="STRING" id="1034943.BN59_01803"/>
<accession>A0A078KSW8</accession>
<gene>
    <name evidence="2" type="ORF">BN59_01803</name>
</gene>
<name>A0A078KSW8_9GAMM</name>
<dbReference type="OrthoDB" id="343356at2"/>
<organism evidence="2 3">
    <name type="scientific">Legionella massiliensis</name>
    <dbReference type="NCBI Taxonomy" id="1034943"/>
    <lineage>
        <taxon>Bacteria</taxon>
        <taxon>Pseudomonadati</taxon>
        <taxon>Pseudomonadota</taxon>
        <taxon>Gammaproteobacteria</taxon>
        <taxon>Legionellales</taxon>
        <taxon>Legionellaceae</taxon>
        <taxon>Legionella</taxon>
    </lineage>
</organism>